<feature type="domain" description="ATPase AAA-type core" evidence="2">
    <location>
        <begin position="258"/>
        <end position="306"/>
    </location>
</feature>
<proteinExistence type="predicted"/>
<dbReference type="PANTHER" id="PTHR43581">
    <property type="entry name" value="ATP/GTP PHOSPHATASE"/>
    <property type="match status" value="1"/>
</dbReference>
<dbReference type="Gene3D" id="3.40.50.300">
    <property type="entry name" value="P-loop containing nucleotide triphosphate hydrolases"/>
    <property type="match status" value="2"/>
</dbReference>
<dbReference type="CDD" id="cd00267">
    <property type="entry name" value="ABC_ATPase"/>
    <property type="match status" value="1"/>
</dbReference>
<dbReference type="Pfam" id="PF13304">
    <property type="entry name" value="AAA_21"/>
    <property type="match status" value="1"/>
</dbReference>
<dbReference type="SUPFAM" id="SSF52540">
    <property type="entry name" value="P-loop containing nucleoside triphosphate hydrolases"/>
    <property type="match status" value="1"/>
</dbReference>
<feature type="domain" description="Endonuclease GajA/Old nuclease/RecF-like AAA" evidence="1">
    <location>
        <begin position="1"/>
        <end position="84"/>
    </location>
</feature>
<evidence type="ECO:0000313" key="4">
    <source>
        <dbReference type="Proteomes" id="UP000053586"/>
    </source>
</evidence>
<dbReference type="RefSeq" id="WP_006006591.1">
    <property type="nucleotide sequence ID" value="NZ_BAET01000028.1"/>
</dbReference>
<evidence type="ECO:0000259" key="1">
    <source>
        <dbReference type="Pfam" id="PF13175"/>
    </source>
</evidence>
<sequence>MIKGISLENFAAFKHIELEFTSGINIIIGENSCGKTQILKSIYALSSPQNITDKLLGLFKPHNGKLSGLYHRGGEGKAKLAIEDSSGKSTSVEFSSRTQKATKASSIVNIGQPVLIPTKEVLSLLPAIQSVTVSEESLSALFDDSIIDLCRTLLSDSDGDLTEAINSDPRLGEIMPMLVKAIGGKFEIECTEHAFVKGAFVERPNSDISKGQSAKAYADYKELIFVKEKLSETSVTMTAEGFRKIGLIQRLIDTGALVKGKTNVLLWDEPESNMNPILMKMLVQCLLELARNGQQIIIATHDYVLLKWFDLLSKEKKGDHIQYNALFKCDDGNVAKETTSDYRMLSKNAIAQTFSDLYDAEITRALGDHSS</sequence>
<reference evidence="3 4" key="2">
    <citation type="journal article" date="2017" name="Antonie Van Leeuwenhoek">
        <title>Rhizobium rhizosphaerae sp. nov., a novel species isolated from rice rhizosphere.</title>
        <authorList>
            <person name="Zhao J.J."/>
            <person name="Zhang J."/>
            <person name="Zhang R.J."/>
            <person name="Zhang C.W."/>
            <person name="Yin H.Q."/>
            <person name="Zhang X.X."/>
        </authorList>
    </citation>
    <scope>NUCLEOTIDE SEQUENCE [LARGE SCALE GENOMIC DNA]</scope>
    <source>
        <strain evidence="3 4">ACAM 611</strain>
    </source>
</reference>
<dbReference type="GO" id="GO:0005524">
    <property type="term" value="F:ATP binding"/>
    <property type="evidence" value="ECO:0007669"/>
    <property type="project" value="InterPro"/>
</dbReference>
<comment type="caution">
    <text evidence="3">The sequence shown here is derived from an EMBL/GenBank/DDBJ whole genome shotgun (WGS) entry which is preliminary data.</text>
</comment>
<dbReference type="Proteomes" id="UP000053586">
    <property type="component" value="Unassembled WGS sequence"/>
</dbReference>
<keyword evidence="4" id="KW-1185">Reference proteome</keyword>
<name>H5TDS0_9ALTE</name>
<dbReference type="InterPro" id="IPR027417">
    <property type="entry name" value="P-loop_NTPase"/>
</dbReference>
<dbReference type="eggNOG" id="COG1106">
    <property type="taxonomic scope" value="Bacteria"/>
</dbReference>
<dbReference type="InterPro" id="IPR041685">
    <property type="entry name" value="AAA_GajA/Old/RecF-like"/>
</dbReference>
<gene>
    <name evidence="3" type="ORF">GPUN_2332</name>
</gene>
<accession>H5TDS0</accession>
<organism evidence="3 4">
    <name type="scientific">Glaciecola punicea ACAM 611</name>
    <dbReference type="NCBI Taxonomy" id="1121923"/>
    <lineage>
        <taxon>Bacteria</taxon>
        <taxon>Pseudomonadati</taxon>
        <taxon>Pseudomonadota</taxon>
        <taxon>Gammaproteobacteria</taxon>
        <taxon>Alteromonadales</taxon>
        <taxon>Alteromonadaceae</taxon>
        <taxon>Glaciecola</taxon>
    </lineage>
</organism>
<dbReference type="Pfam" id="PF13175">
    <property type="entry name" value="AAA_15"/>
    <property type="match status" value="1"/>
</dbReference>
<evidence type="ECO:0008006" key="5">
    <source>
        <dbReference type="Google" id="ProtNLM"/>
    </source>
</evidence>
<evidence type="ECO:0000259" key="2">
    <source>
        <dbReference type="Pfam" id="PF13304"/>
    </source>
</evidence>
<dbReference type="EMBL" id="BAET01000028">
    <property type="protein sequence ID" value="GAB56447.1"/>
    <property type="molecule type" value="Genomic_DNA"/>
</dbReference>
<protein>
    <recommendedName>
        <fullName evidence="5">ATPase AAA-type core domain-containing protein</fullName>
    </recommendedName>
</protein>
<dbReference type="AlphaFoldDB" id="H5TDS0"/>
<dbReference type="InterPro" id="IPR051396">
    <property type="entry name" value="Bact_Antivir_Def_Nuclease"/>
</dbReference>
<dbReference type="InterPro" id="IPR003959">
    <property type="entry name" value="ATPase_AAA_core"/>
</dbReference>
<dbReference type="OrthoDB" id="9815944at2"/>
<reference evidence="3 4" key="1">
    <citation type="journal article" date="2012" name="J. Bacteriol.">
        <title>Genome sequence of proteorhodopsin-containing sea ice bacterium Glaciecola punicea ACAM 611T.</title>
        <authorList>
            <person name="Qin Q.-L."/>
            <person name="Xie B.-B."/>
            <person name="Shu Y.-L."/>
            <person name="Rong J.-C."/>
            <person name="Zhao D.-L."/>
            <person name="Zhang X.-Y."/>
            <person name="Chen X.-L."/>
            <person name="Zhou B.-C."/>
            <person name="Zhanga Y.-Z."/>
        </authorList>
    </citation>
    <scope>NUCLEOTIDE SEQUENCE [LARGE SCALE GENOMIC DNA]</scope>
    <source>
        <strain evidence="3 4">ACAM 611</strain>
    </source>
</reference>
<dbReference type="PANTHER" id="PTHR43581:SF4">
    <property type="entry name" value="ATP_GTP PHOSPHATASE"/>
    <property type="match status" value="1"/>
</dbReference>
<dbReference type="GO" id="GO:0016887">
    <property type="term" value="F:ATP hydrolysis activity"/>
    <property type="evidence" value="ECO:0007669"/>
    <property type="project" value="InterPro"/>
</dbReference>
<evidence type="ECO:0000313" key="3">
    <source>
        <dbReference type="EMBL" id="GAB56447.1"/>
    </source>
</evidence>